<accession>A0A9X1VE77</accession>
<evidence type="ECO:0000259" key="1">
    <source>
        <dbReference type="Pfam" id="PF00485"/>
    </source>
</evidence>
<keyword evidence="2" id="KW-0808">Transferase</keyword>
<dbReference type="NCBIfam" id="NF005807">
    <property type="entry name" value="PRK07667.1"/>
    <property type="match status" value="1"/>
</dbReference>
<dbReference type="GO" id="GO:0004849">
    <property type="term" value="F:uridine kinase activity"/>
    <property type="evidence" value="ECO:0007669"/>
    <property type="project" value="UniProtKB-EC"/>
</dbReference>
<dbReference type="RefSeq" id="WP_241716073.1">
    <property type="nucleotide sequence ID" value="NZ_JALBUF010000013.1"/>
</dbReference>
<dbReference type="GO" id="GO:0005524">
    <property type="term" value="F:ATP binding"/>
    <property type="evidence" value="ECO:0007669"/>
    <property type="project" value="InterPro"/>
</dbReference>
<reference evidence="2" key="1">
    <citation type="submission" date="2022-03" db="EMBL/GenBank/DDBJ databases">
        <title>Draft Genome Sequence of Firmicute Strain S0AB, a Heterotrophic Iron/Sulfur-Oxidizing Extreme Acidophile.</title>
        <authorList>
            <person name="Vergara E."/>
            <person name="Pakostova E."/>
            <person name="Johnson D.B."/>
            <person name="Holmes D.S."/>
        </authorList>
    </citation>
    <scope>NUCLEOTIDE SEQUENCE</scope>
    <source>
        <strain evidence="2">S0AB</strain>
    </source>
</reference>
<dbReference type="Proteomes" id="UP001139263">
    <property type="component" value="Unassembled WGS sequence"/>
</dbReference>
<sequence>MTGNYDKLVSVILERYCGERLIIGVDGLSRAGKTTVVSLLQQGIIETGQDVCVFHIDDHIVERKKRYDTGFSQWQEYYNFQWDVGYLRQNLFGKLRDALEIDLPFYDSERDEITMRMVVIPSDCIVIMEGVFLQREEWRQFFDFVVYLDCKRETRFQRESARTREQIEKFKTRYWKAEDHYLETVSPLSTADMIISS</sequence>
<dbReference type="InterPro" id="IPR006083">
    <property type="entry name" value="PRK/URK"/>
</dbReference>
<dbReference type="EC" id="2.7.1.48" evidence="2"/>
<gene>
    <name evidence="2" type="primary">udk_1</name>
    <name evidence="3" type="synonym">udk_2</name>
    <name evidence="2" type="ORF">MM817_02714</name>
    <name evidence="3" type="ORF">MM817_02957</name>
</gene>
<name>A0A9X1VE77_9BACL</name>
<dbReference type="Gene3D" id="3.40.50.300">
    <property type="entry name" value="P-loop containing nucleotide triphosphate hydrolases"/>
    <property type="match status" value="1"/>
</dbReference>
<protein>
    <submittedName>
        <fullName evidence="2">Uridine kinase</fullName>
        <ecNumber evidence="2">2.7.1.48</ecNumber>
    </submittedName>
</protein>
<dbReference type="EMBL" id="JALBUF010000013">
    <property type="protein sequence ID" value="MCI0184417.1"/>
    <property type="molecule type" value="Genomic_DNA"/>
</dbReference>
<dbReference type="InterPro" id="IPR027417">
    <property type="entry name" value="P-loop_NTPase"/>
</dbReference>
<comment type="caution">
    <text evidence="2">The sequence shown here is derived from an EMBL/GenBank/DDBJ whole genome shotgun (WGS) entry which is preliminary data.</text>
</comment>
<proteinExistence type="predicted"/>
<feature type="domain" description="Phosphoribulokinase/uridine kinase" evidence="1">
    <location>
        <begin position="22"/>
        <end position="195"/>
    </location>
</feature>
<dbReference type="AlphaFoldDB" id="A0A9X1VE77"/>
<dbReference type="SUPFAM" id="SSF52540">
    <property type="entry name" value="P-loop containing nucleoside triphosphate hydrolases"/>
    <property type="match status" value="1"/>
</dbReference>
<evidence type="ECO:0000313" key="3">
    <source>
        <dbReference type="EMBL" id="MCI0184660.1"/>
    </source>
</evidence>
<keyword evidence="4" id="KW-1185">Reference proteome</keyword>
<evidence type="ECO:0000313" key="4">
    <source>
        <dbReference type="Proteomes" id="UP001139263"/>
    </source>
</evidence>
<dbReference type="Pfam" id="PF00485">
    <property type="entry name" value="PRK"/>
    <property type="match status" value="1"/>
</dbReference>
<dbReference type="EMBL" id="JALBUF010000020">
    <property type="protein sequence ID" value="MCI0184660.1"/>
    <property type="molecule type" value="Genomic_DNA"/>
</dbReference>
<organism evidence="2 4">
    <name type="scientific">Sulfoacidibacillus ferrooxidans</name>
    <dbReference type="NCBI Taxonomy" id="2005001"/>
    <lineage>
        <taxon>Bacteria</taxon>
        <taxon>Bacillati</taxon>
        <taxon>Bacillota</taxon>
        <taxon>Bacilli</taxon>
        <taxon>Bacillales</taxon>
        <taxon>Alicyclobacillaceae</taxon>
        <taxon>Sulfoacidibacillus</taxon>
    </lineage>
</organism>
<evidence type="ECO:0000313" key="2">
    <source>
        <dbReference type="EMBL" id="MCI0184417.1"/>
    </source>
</evidence>
<keyword evidence="2" id="KW-0418">Kinase</keyword>